<reference evidence="1 3" key="1">
    <citation type="submission" date="2008-03" db="EMBL/GenBank/DDBJ databases">
        <title>Annotation of Ixodes scapularis.</title>
        <authorList>
            <consortium name="Ixodes scapularis Genome Project Consortium"/>
            <person name="Caler E."/>
            <person name="Hannick L.I."/>
            <person name="Bidwell S."/>
            <person name="Joardar V."/>
            <person name="Thiagarajan M."/>
            <person name="Amedeo P."/>
            <person name="Galinsky K.J."/>
            <person name="Schobel S."/>
            <person name="Inman J."/>
            <person name="Hostetler J."/>
            <person name="Miller J."/>
            <person name="Hammond M."/>
            <person name="Megy K."/>
            <person name="Lawson D."/>
            <person name="Kodira C."/>
            <person name="Sutton G."/>
            <person name="Meyer J."/>
            <person name="Hill C.A."/>
            <person name="Birren B."/>
            <person name="Nene V."/>
            <person name="Collins F."/>
            <person name="Alarcon-Chaidez F."/>
            <person name="Wikel S."/>
            <person name="Strausberg R."/>
        </authorList>
    </citation>
    <scope>NUCLEOTIDE SEQUENCE [LARGE SCALE GENOMIC DNA]</scope>
    <source>
        <strain evidence="3">Wikel</strain>
        <strain evidence="1">Wikel colony</strain>
    </source>
</reference>
<dbReference type="VEuPathDB" id="VectorBase:ISCW005925"/>
<evidence type="ECO:0000313" key="3">
    <source>
        <dbReference type="Proteomes" id="UP000001555"/>
    </source>
</evidence>
<keyword evidence="3" id="KW-1185">Reference proteome</keyword>
<dbReference type="EMBL" id="ABJB010175283">
    <property type="status" value="NOT_ANNOTATED_CDS"/>
    <property type="molecule type" value="Genomic_DNA"/>
</dbReference>
<reference evidence="2" key="2">
    <citation type="submission" date="2020-05" db="UniProtKB">
        <authorList>
            <consortium name="EnsemblMetazoa"/>
        </authorList>
    </citation>
    <scope>IDENTIFICATION</scope>
    <source>
        <strain evidence="2">wikel</strain>
    </source>
</reference>
<organism>
    <name type="scientific">Ixodes scapularis</name>
    <name type="common">Black-legged tick</name>
    <name type="synonym">Deer tick</name>
    <dbReference type="NCBI Taxonomy" id="6945"/>
    <lineage>
        <taxon>Eukaryota</taxon>
        <taxon>Metazoa</taxon>
        <taxon>Ecdysozoa</taxon>
        <taxon>Arthropoda</taxon>
        <taxon>Chelicerata</taxon>
        <taxon>Arachnida</taxon>
        <taxon>Acari</taxon>
        <taxon>Parasitiformes</taxon>
        <taxon>Ixodida</taxon>
        <taxon>Ixodoidea</taxon>
        <taxon>Ixodidae</taxon>
        <taxon>Ixodinae</taxon>
        <taxon>Ixodes</taxon>
    </lineage>
</organism>
<dbReference type="EnsemblMetazoa" id="ISCW005925-RA">
    <property type="protein sequence ID" value="ISCW005925-PA"/>
    <property type="gene ID" value="ISCW005925"/>
</dbReference>
<proteinExistence type="predicted"/>
<sequence length="92" mass="10441">MSRRWGQYLSVAKCPFFPHTWQNGDGLLSPHEDRNGKLNVEIKTAFKSAPGVLEPTPTLWLMELGVHNTLEELRNAQISAQLKRLDRTANGR</sequence>
<name>B7PN93_IXOSC</name>
<dbReference type="EMBL" id="DS751637">
    <property type="protein sequence ID" value="EEC08065.1"/>
    <property type="molecule type" value="Genomic_DNA"/>
</dbReference>
<evidence type="ECO:0000313" key="2">
    <source>
        <dbReference type="EnsemblMetazoa" id="ISCW005925-PA"/>
    </source>
</evidence>
<protein>
    <submittedName>
        <fullName evidence="1 2">Uncharacterized protein</fullName>
    </submittedName>
</protein>
<dbReference type="EMBL" id="ABJB010817624">
    <property type="status" value="NOT_ANNOTATED_CDS"/>
    <property type="molecule type" value="Genomic_DNA"/>
</dbReference>
<dbReference type="AlphaFoldDB" id="B7PN93"/>
<dbReference type="HOGENOM" id="CLU_2415712_0_0_1"/>
<accession>B7PN93</accession>
<dbReference type="InParanoid" id="B7PN93"/>
<gene>
    <name evidence="1" type="ORF">IscW_ISCW005925</name>
</gene>
<evidence type="ECO:0000313" key="1">
    <source>
        <dbReference type="EMBL" id="EEC08065.1"/>
    </source>
</evidence>
<dbReference type="Proteomes" id="UP000001555">
    <property type="component" value="Unassembled WGS sequence"/>
</dbReference>
<dbReference type="PaxDb" id="6945-B7PN93"/>